<accession>A0A8H4V6F6</accession>
<dbReference type="AlphaFoldDB" id="A0A8H4V6F6"/>
<keyword evidence="3" id="KW-1185">Reference proteome</keyword>
<dbReference type="OrthoDB" id="4907456at2759"/>
<dbReference type="InterPro" id="IPR024079">
    <property type="entry name" value="MetalloPept_cat_dom_sf"/>
</dbReference>
<proteinExistence type="predicted"/>
<evidence type="ECO:0000313" key="3">
    <source>
        <dbReference type="Proteomes" id="UP000557566"/>
    </source>
</evidence>
<dbReference type="EMBL" id="JAAVMX010000004">
    <property type="protein sequence ID" value="KAF4509436.1"/>
    <property type="molecule type" value="Genomic_DNA"/>
</dbReference>
<dbReference type="Gene3D" id="3.40.390.10">
    <property type="entry name" value="Collagenase (Catalytic Domain)"/>
    <property type="match status" value="1"/>
</dbReference>
<organism evidence="2 3">
    <name type="scientific">Ophiocordyceps sinensis</name>
    <dbReference type="NCBI Taxonomy" id="72228"/>
    <lineage>
        <taxon>Eukaryota</taxon>
        <taxon>Fungi</taxon>
        <taxon>Dikarya</taxon>
        <taxon>Ascomycota</taxon>
        <taxon>Pezizomycotina</taxon>
        <taxon>Sordariomycetes</taxon>
        <taxon>Hypocreomycetidae</taxon>
        <taxon>Hypocreales</taxon>
        <taxon>Ophiocordycipitaceae</taxon>
        <taxon>Ophiocordyceps</taxon>
    </lineage>
</organism>
<feature type="signal peptide" evidence="1">
    <location>
        <begin position="1"/>
        <end position="18"/>
    </location>
</feature>
<gene>
    <name evidence="2" type="ORF">G6O67_003611</name>
</gene>
<evidence type="ECO:0000256" key="1">
    <source>
        <dbReference type="SAM" id="SignalP"/>
    </source>
</evidence>
<protein>
    <recommendedName>
        <fullName evidence="4">Metalloprotease 1</fullName>
    </recommendedName>
</protein>
<feature type="chain" id="PRO_5034933284" description="Metalloprotease 1" evidence="1">
    <location>
        <begin position="19"/>
        <end position="252"/>
    </location>
</feature>
<evidence type="ECO:0008006" key="4">
    <source>
        <dbReference type="Google" id="ProtNLM"/>
    </source>
</evidence>
<sequence length="252" mass="28439">MLCNSILPLVGLFVLAHAAPGMRIRDADRGKPLQENLRHGNGTGLGVKSLAQRDEWGLEDLGLDDSGFQDDGRLISIDTYVTVIATGHDVAHGYVDREKIDKQMDILDKAFNPADIFFKRMEPRWYNEPPWWNSEDRNPDQKKRLIRAMLRQGDYSSLNLFYMAELGTAGLVVGESSPPKQLVQDDDAYYVDGCMMASDKAPSEEDPTGHTTLQEVGEWLGIGLDREDCDTDGEELCPDGNPWRDYVFLWER</sequence>
<reference evidence="2 3" key="1">
    <citation type="journal article" date="2020" name="Genome Biol. Evol.">
        <title>A new high-quality draft genome assembly of the Chinese cordyceps Ophiocordyceps sinensis.</title>
        <authorList>
            <person name="Shu R."/>
            <person name="Zhang J."/>
            <person name="Meng Q."/>
            <person name="Zhang H."/>
            <person name="Zhou G."/>
            <person name="Li M."/>
            <person name="Wu P."/>
            <person name="Zhao Y."/>
            <person name="Chen C."/>
            <person name="Qin Q."/>
        </authorList>
    </citation>
    <scope>NUCLEOTIDE SEQUENCE [LARGE SCALE GENOMIC DNA]</scope>
    <source>
        <strain evidence="2 3">IOZ07</strain>
    </source>
</reference>
<keyword evidence="1" id="KW-0732">Signal</keyword>
<dbReference type="Proteomes" id="UP000557566">
    <property type="component" value="Unassembled WGS sequence"/>
</dbReference>
<name>A0A8H4V6F6_9HYPO</name>
<comment type="caution">
    <text evidence="2">The sequence shown here is derived from an EMBL/GenBank/DDBJ whole genome shotgun (WGS) entry which is preliminary data.</text>
</comment>
<dbReference type="GO" id="GO:0008237">
    <property type="term" value="F:metallopeptidase activity"/>
    <property type="evidence" value="ECO:0007669"/>
    <property type="project" value="InterPro"/>
</dbReference>
<evidence type="ECO:0000313" key="2">
    <source>
        <dbReference type="EMBL" id="KAF4509436.1"/>
    </source>
</evidence>